<dbReference type="PANTHER" id="PTHR33516">
    <property type="entry name" value="LEXA REPRESSOR"/>
    <property type="match status" value="1"/>
</dbReference>
<dbReference type="AlphaFoldDB" id="A0A1H6KMK0"/>
<dbReference type="InterPro" id="IPR015927">
    <property type="entry name" value="Peptidase_S24_S26A/B/C"/>
</dbReference>
<dbReference type="EMBL" id="FNXE01000015">
    <property type="protein sequence ID" value="SEH76744.1"/>
    <property type="molecule type" value="Genomic_DNA"/>
</dbReference>
<evidence type="ECO:0000313" key="3">
    <source>
        <dbReference type="Proteomes" id="UP000199634"/>
    </source>
</evidence>
<dbReference type="OrthoDB" id="9787787at2"/>
<dbReference type="CDD" id="cd06462">
    <property type="entry name" value="Peptidase_S24_S26"/>
    <property type="match status" value="1"/>
</dbReference>
<dbReference type="Gene3D" id="2.10.109.10">
    <property type="entry name" value="Umud Fragment, subunit A"/>
    <property type="match status" value="1"/>
</dbReference>
<dbReference type="STRING" id="1159016.SAMN02927937_01306"/>
<dbReference type="Proteomes" id="UP000199634">
    <property type="component" value="Unassembled WGS sequence"/>
</dbReference>
<reference evidence="2 3" key="1">
    <citation type="submission" date="2016-10" db="EMBL/GenBank/DDBJ databases">
        <authorList>
            <person name="de Groot N.N."/>
        </authorList>
    </citation>
    <scope>NUCLEOTIDE SEQUENCE [LARGE SCALE GENOMIC DNA]</scope>
    <source>
        <strain evidence="2 3">CGMCC 1.10825</strain>
    </source>
</reference>
<name>A0A1H6KMK0_9FLAO</name>
<evidence type="ECO:0000259" key="1">
    <source>
        <dbReference type="Pfam" id="PF00717"/>
    </source>
</evidence>
<evidence type="ECO:0000313" key="2">
    <source>
        <dbReference type="EMBL" id="SEH76744.1"/>
    </source>
</evidence>
<gene>
    <name evidence="2" type="ORF">SAMN02927937_01306</name>
</gene>
<dbReference type="InterPro" id="IPR036286">
    <property type="entry name" value="LexA/Signal_pep-like_sf"/>
</dbReference>
<accession>A0A1H6KMK0</accession>
<sequence>MIKFIKFGNELEYLPINTDGKKYYVQVREGVNAGFPSPAEDFLNDRISLDELYLSKVESTFVNRVKGLSMYPDYHENDILILRSDYEPQHGDDVVVSINSSEYTLKRYDKLHSKLVALNPKYANSVMIGEEDEVVILGVVDALIRNIKRRK</sequence>
<keyword evidence="3" id="KW-1185">Reference proteome</keyword>
<dbReference type="InterPro" id="IPR050077">
    <property type="entry name" value="LexA_repressor"/>
</dbReference>
<feature type="domain" description="Peptidase S24/S26A/S26B/S26C" evidence="1">
    <location>
        <begin position="30"/>
        <end position="140"/>
    </location>
</feature>
<organism evidence="2 3">
    <name type="scientific">Paenimyroides marinum</name>
    <dbReference type="NCBI Taxonomy" id="1159016"/>
    <lineage>
        <taxon>Bacteria</taxon>
        <taxon>Pseudomonadati</taxon>
        <taxon>Bacteroidota</taxon>
        <taxon>Flavobacteriia</taxon>
        <taxon>Flavobacteriales</taxon>
        <taxon>Flavobacteriaceae</taxon>
        <taxon>Paenimyroides</taxon>
    </lineage>
</organism>
<protein>
    <submittedName>
        <fullName evidence="2">DNA polymerase V</fullName>
    </submittedName>
</protein>
<proteinExistence type="predicted"/>
<dbReference type="RefSeq" id="WP_091097737.1">
    <property type="nucleotide sequence ID" value="NZ_FNXE01000015.1"/>
</dbReference>
<dbReference type="SUPFAM" id="SSF51306">
    <property type="entry name" value="LexA/Signal peptidase"/>
    <property type="match status" value="1"/>
</dbReference>
<dbReference type="PANTHER" id="PTHR33516:SF2">
    <property type="entry name" value="LEXA REPRESSOR-RELATED"/>
    <property type="match status" value="1"/>
</dbReference>
<dbReference type="Pfam" id="PF00717">
    <property type="entry name" value="Peptidase_S24"/>
    <property type="match status" value="1"/>
</dbReference>